<feature type="domain" description="Thioredoxin-like fold" evidence="1">
    <location>
        <begin position="6"/>
        <end position="78"/>
    </location>
</feature>
<dbReference type="EMBL" id="PXYT01000067">
    <property type="protein sequence ID" value="PSR24803.1"/>
    <property type="molecule type" value="Genomic_DNA"/>
</dbReference>
<dbReference type="SUPFAM" id="SSF52833">
    <property type="entry name" value="Thioredoxin-like"/>
    <property type="match status" value="1"/>
</dbReference>
<accession>A0A2T2WRG4</accession>
<dbReference type="InterPro" id="IPR036249">
    <property type="entry name" value="Thioredoxin-like_sf"/>
</dbReference>
<evidence type="ECO:0000259" key="1">
    <source>
        <dbReference type="Pfam" id="PF13192"/>
    </source>
</evidence>
<dbReference type="Pfam" id="PF13192">
    <property type="entry name" value="Thioredoxin_3"/>
    <property type="match status" value="1"/>
</dbReference>
<dbReference type="Proteomes" id="UP000242699">
    <property type="component" value="Unassembled WGS sequence"/>
</dbReference>
<proteinExistence type="predicted"/>
<dbReference type="Gene3D" id="3.40.30.10">
    <property type="entry name" value="Glutaredoxin"/>
    <property type="match status" value="1"/>
</dbReference>
<sequence>MGEVIVATSPWCQTCPATIRQWKQLGQEYGFTVREVDVGTLEGRELAVKLYIRSVPSTIINNQVVHVGVIDRPTALELLKKYNIIATPR</sequence>
<evidence type="ECO:0000313" key="3">
    <source>
        <dbReference type="Proteomes" id="UP000242699"/>
    </source>
</evidence>
<evidence type="ECO:0000313" key="2">
    <source>
        <dbReference type="EMBL" id="PSR24803.1"/>
    </source>
</evidence>
<organism evidence="2 3">
    <name type="scientific">Sulfobacillus benefaciens</name>
    <dbReference type="NCBI Taxonomy" id="453960"/>
    <lineage>
        <taxon>Bacteria</taxon>
        <taxon>Bacillati</taxon>
        <taxon>Bacillota</taxon>
        <taxon>Clostridia</taxon>
        <taxon>Eubacteriales</taxon>
        <taxon>Clostridiales Family XVII. Incertae Sedis</taxon>
        <taxon>Sulfobacillus</taxon>
    </lineage>
</organism>
<dbReference type="InterPro" id="IPR012336">
    <property type="entry name" value="Thioredoxin-like_fold"/>
</dbReference>
<comment type="caution">
    <text evidence="2">The sequence shown here is derived from an EMBL/GenBank/DDBJ whole genome shotgun (WGS) entry which is preliminary data.</text>
</comment>
<dbReference type="AlphaFoldDB" id="A0A2T2WRG4"/>
<reference evidence="2 3" key="1">
    <citation type="journal article" date="2014" name="BMC Genomics">
        <title>Comparison of environmental and isolate Sulfobacillus genomes reveals diverse carbon, sulfur, nitrogen, and hydrogen metabolisms.</title>
        <authorList>
            <person name="Justice N.B."/>
            <person name="Norman A."/>
            <person name="Brown C.T."/>
            <person name="Singh A."/>
            <person name="Thomas B.C."/>
            <person name="Banfield J.F."/>
        </authorList>
    </citation>
    <scope>NUCLEOTIDE SEQUENCE [LARGE SCALE GENOMIC DNA]</scope>
    <source>
        <strain evidence="2">AMDSBA1</strain>
    </source>
</reference>
<gene>
    <name evidence="2" type="ORF">C7B43_18245</name>
</gene>
<name>A0A2T2WRG4_9FIRM</name>
<protein>
    <submittedName>
        <fullName evidence="2">Thioredoxin</fullName>
    </submittedName>
</protein>